<accession>A0ACB4UPW2</accession>
<dbReference type="EMBL" id="AOST01000028">
    <property type="protein sequence ID" value="ERF67424.1"/>
    <property type="molecule type" value="Genomic_DNA"/>
</dbReference>
<comment type="caution">
    <text evidence="1">The sequence shown here is derived from an EMBL/GenBank/DDBJ whole genome shotgun (WGS) entry which is preliminary data.</text>
</comment>
<proteinExistence type="predicted"/>
<dbReference type="Proteomes" id="UP000053711">
    <property type="component" value="Unassembled WGS sequence"/>
</dbReference>
<name>A0ACB4UPW2_9ACTN</name>
<evidence type="ECO:0000313" key="2">
    <source>
        <dbReference type="Proteomes" id="UP000053711"/>
    </source>
</evidence>
<gene>
    <name evidence="1" type="ORF">H640_02792</name>
</gene>
<evidence type="ECO:0000313" key="1">
    <source>
        <dbReference type="EMBL" id="ERF67424.1"/>
    </source>
</evidence>
<keyword evidence="2" id="KW-1185">Reference proteome</keyword>
<protein>
    <submittedName>
        <fullName evidence="1">Integral membrane protein</fullName>
    </submittedName>
</protein>
<reference evidence="1 2" key="1">
    <citation type="journal article" date="2013" name="BMC Genomics">
        <title>Comparative genomics reveals distinct host-interacting traits of three major human-associated propionibacteria.</title>
        <authorList>
            <person name="Mak T.N."/>
            <person name="Schmid M."/>
            <person name="Brzuszkiewicz E."/>
            <person name="Zeng G."/>
            <person name="Meyer R."/>
            <person name="Sfanos K.S."/>
            <person name="Brinkmann V."/>
            <person name="Meyer T.F."/>
            <person name="Bruggemann H."/>
        </authorList>
    </citation>
    <scope>NUCLEOTIDE SEQUENCE [LARGE SCALE GENOMIC DNA]</scope>
    <source>
        <strain evidence="1 2">TM11</strain>
    </source>
</reference>
<organism evidence="1 2">
    <name type="scientific">Cutibacterium granulosum TM11</name>
    <dbReference type="NCBI Taxonomy" id="1292373"/>
    <lineage>
        <taxon>Bacteria</taxon>
        <taxon>Bacillati</taxon>
        <taxon>Actinomycetota</taxon>
        <taxon>Actinomycetes</taxon>
        <taxon>Propionibacteriales</taxon>
        <taxon>Propionibacteriaceae</taxon>
        <taxon>Cutibacterium</taxon>
    </lineage>
</organism>
<sequence length="246" mass="26824">MTTNETTRTPRTAVYADRGSGYFDIILAMMCVTVIISNIGGSKGVQLGPITTDGGFFLFPLAYVLGDITTEVYGMKAARRAIAMGFIMALMAVLCFWVIIALPGFDDDYSRMHDAQIAGALGPVWQIVAAGLCGFVCGQLTNSFIMTRMKDRWLERGLIGRLMSSTGVGELVDTVIFCTIAAPVVGISSFGQWLNYAFFGFLWKTLVEYAFIPVTRRVIGVIKKHEPSYQARLAEQTGASGPTVQR</sequence>